<reference evidence="1" key="1">
    <citation type="journal article" date="2021" name="Proc. Natl. Acad. Sci. U.S.A.">
        <title>A Catalog of Tens of Thousands of Viruses from Human Metagenomes Reveals Hidden Associations with Chronic Diseases.</title>
        <authorList>
            <person name="Tisza M.J."/>
            <person name="Buck C.B."/>
        </authorList>
    </citation>
    <scope>NUCLEOTIDE SEQUENCE</scope>
    <source>
        <strain evidence="1">CtLTC15</strain>
    </source>
</reference>
<dbReference type="EMBL" id="BK015839">
    <property type="protein sequence ID" value="DAE27445.1"/>
    <property type="molecule type" value="Genomic_DNA"/>
</dbReference>
<accession>A0A8S5R8S8</accession>
<organism evidence="1">
    <name type="scientific">virus sp. ctLTC15</name>
    <dbReference type="NCBI Taxonomy" id="2826801"/>
    <lineage>
        <taxon>Viruses</taxon>
    </lineage>
</organism>
<proteinExistence type="predicted"/>
<sequence>MTNKEKYAEDLCDILLNSFGVDKENKPFRCVESCSGQCQFYNDEIACKTLAKQWLDEEYKTDWSKVPVDTPILVKDGPYKWLHRHFAKYENGKVFAWVKGLTSWSAGGNLCVDWECARLCEDNK</sequence>
<evidence type="ECO:0000313" key="1">
    <source>
        <dbReference type="EMBL" id="DAE27445.1"/>
    </source>
</evidence>
<name>A0A8S5R8S8_9VIRU</name>
<protein>
    <submittedName>
        <fullName evidence="1">Uncharacterized protein</fullName>
    </submittedName>
</protein>